<name>A0A261S0X8_9BORD</name>
<proteinExistence type="predicted"/>
<sequence length="137" mass="15168">MPTGRRLHHQHADAVILFTPPFDHTPRDPGYIKGYPPGLRENGGQYSHAAMWAILALTQLRTDPQAGAHAHALFALVNPIHHAARRSRRRAMWWRPTCIRCRRTQAGAAGRGTPAPPAGCIARVWKASWAFAAKARS</sequence>
<evidence type="ECO:0000256" key="2">
    <source>
        <dbReference type="ARBA" id="ARBA00022679"/>
    </source>
</evidence>
<dbReference type="PANTHER" id="PTHR37469:SF2">
    <property type="entry name" value="CELLOBIONIC ACID PHOSPHORYLASE"/>
    <property type="match status" value="1"/>
</dbReference>
<protein>
    <recommendedName>
        <fullName evidence="3">Glycosyl hydrolase 94 catalytic domain-containing protein</fullName>
    </recommendedName>
</protein>
<dbReference type="AlphaFoldDB" id="A0A261S0X8"/>
<accession>A0A261S0X8</accession>
<dbReference type="Gene3D" id="1.50.10.10">
    <property type="match status" value="1"/>
</dbReference>
<dbReference type="InterPro" id="IPR008928">
    <property type="entry name" value="6-hairpin_glycosidase_sf"/>
</dbReference>
<evidence type="ECO:0000256" key="1">
    <source>
        <dbReference type="ARBA" id="ARBA00022676"/>
    </source>
</evidence>
<dbReference type="InterPro" id="IPR012341">
    <property type="entry name" value="6hp_glycosidase-like_sf"/>
</dbReference>
<dbReference type="InterPro" id="IPR033432">
    <property type="entry name" value="GH94_catalytic"/>
</dbReference>
<keyword evidence="1" id="KW-0328">Glycosyltransferase</keyword>
<feature type="domain" description="Glycosyl hydrolase 94 catalytic" evidence="3">
    <location>
        <begin position="14"/>
        <end position="89"/>
    </location>
</feature>
<dbReference type="Pfam" id="PF17167">
    <property type="entry name" value="Glyco_hydro_94"/>
    <property type="match status" value="1"/>
</dbReference>
<dbReference type="PANTHER" id="PTHR37469">
    <property type="entry name" value="CELLOBIONIC ACID PHOSPHORYLASE-RELATED"/>
    <property type="match status" value="1"/>
</dbReference>
<reference evidence="5" key="1">
    <citation type="submission" date="2017-05" db="EMBL/GenBank/DDBJ databases">
        <title>Complete and WGS of Bordetella genogroups.</title>
        <authorList>
            <person name="Spilker T."/>
            <person name="Lipuma J."/>
        </authorList>
    </citation>
    <scope>NUCLEOTIDE SEQUENCE [LARGE SCALE GENOMIC DNA]</scope>
    <source>
        <strain evidence="5">AU16122</strain>
    </source>
</reference>
<keyword evidence="2" id="KW-0808">Transferase</keyword>
<dbReference type="InterPro" id="IPR052047">
    <property type="entry name" value="GH94_Enzymes"/>
</dbReference>
<comment type="caution">
    <text evidence="4">The sequence shown here is derived from an EMBL/GenBank/DDBJ whole genome shotgun (WGS) entry which is preliminary data.</text>
</comment>
<evidence type="ECO:0000313" key="5">
    <source>
        <dbReference type="Proteomes" id="UP000216020"/>
    </source>
</evidence>
<keyword evidence="5" id="KW-1185">Reference proteome</keyword>
<dbReference type="SUPFAM" id="SSF48208">
    <property type="entry name" value="Six-hairpin glycosidases"/>
    <property type="match status" value="1"/>
</dbReference>
<dbReference type="EMBL" id="NEVM01000005">
    <property type="protein sequence ID" value="OZI30825.1"/>
    <property type="molecule type" value="Genomic_DNA"/>
</dbReference>
<evidence type="ECO:0000259" key="3">
    <source>
        <dbReference type="Pfam" id="PF17167"/>
    </source>
</evidence>
<dbReference type="GO" id="GO:0005975">
    <property type="term" value="P:carbohydrate metabolic process"/>
    <property type="evidence" value="ECO:0007669"/>
    <property type="project" value="InterPro"/>
</dbReference>
<organism evidence="4 5">
    <name type="scientific">Bordetella genomosp. 10</name>
    <dbReference type="NCBI Taxonomy" id="1416804"/>
    <lineage>
        <taxon>Bacteria</taxon>
        <taxon>Pseudomonadati</taxon>
        <taxon>Pseudomonadota</taxon>
        <taxon>Betaproteobacteria</taxon>
        <taxon>Burkholderiales</taxon>
        <taxon>Alcaligenaceae</taxon>
        <taxon>Bordetella</taxon>
    </lineage>
</organism>
<evidence type="ECO:0000313" key="4">
    <source>
        <dbReference type="EMBL" id="OZI30825.1"/>
    </source>
</evidence>
<gene>
    <name evidence="4" type="ORF">CAL29_22880</name>
</gene>
<dbReference type="GO" id="GO:0016757">
    <property type="term" value="F:glycosyltransferase activity"/>
    <property type="evidence" value="ECO:0007669"/>
    <property type="project" value="UniProtKB-KW"/>
</dbReference>
<dbReference type="Proteomes" id="UP000216020">
    <property type="component" value="Unassembled WGS sequence"/>
</dbReference>